<evidence type="ECO:0000313" key="1">
    <source>
        <dbReference type="EMBL" id="NMU24150.1"/>
    </source>
</evidence>
<dbReference type="Proteomes" id="UP000555836">
    <property type="component" value="Unassembled WGS sequence"/>
</dbReference>
<dbReference type="InterPro" id="IPR013467">
    <property type="entry name" value="HNH78-like"/>
</dbReference>
<organism evidence="1 2">
    <name type="scientific">Vibrio parahaemolyticus</name>
    <dbReference type="NCBI Taxonomy" id="670"/>
    <lineage>
        <taxon>Bacteria</taxon>
        <taxon>Pseudomonadati</taxon>
        <taxon>Pseudomonadota</taxon>
        <taxon>Gammaproteobacteria</taxon>
        <taxon>Vibrionales</taxon>
        <taxon>Vibrionaceae</taxon>
        <taxon>Vibrio</taxon>
    </lineage>
</organism>
<protein>
    <submittedName>
        <fullName evidence="1">TIGR02646 family protein</fullName>
    </submittedName>
</protein>
<gene>
    <name evidence="1" type="ORF">HKB21_00750</name>
</gene>
<accession>A0A7Y0S0I6</accession>
<proteinExistence type="predicted"/>
<dbReference type="AlphaFoldDB" id="A0A7Y0S0I6"/>
<dbReference type="Gene3D" id="1.10.30.50">
    <property type="match status" value="1"/>
</dbReference>
<reference evidence="1 2" key="1">
    <citation type="submission" date="2020-04" db="EMBL/GenBank/DDBJ databases">
        <title>Whole-genome sequencing of Vibrio spp. from China reveals different genetic environments of blaCTX-M-14 among diverse lineages.</title>
        <authorList>
            <person name="Zheng Z."/>
            <person name="Ye L."/>
            <person name="Chen S."/>
        </authorList>
    </citation>
    <scope>NUCLEOTIDE SEQUENCE [LARGE SCALE GENOMIC DNA]</scope>
    <source>
        <strain evidence="1 2">Vb0574</strain>
    </source>
</reference>
<sequence>MKTINKGAEPNRLGVFRAANPDALWDKDKKDNELIGETFRCCGARYQETQQQLRTDQGNLCAYCEQDLLSGTNGALDDCRIEHFHPKSKREQGEPNWGLDWANLLVVCCGGNQSKVVEPEQRFDTDRKNYSCDVPKDDKILDTTIFNPLNLPHHNIWKFSRTTGQMDVNESACEVQGLDTEMARQTIKELNLNSPRLMRARKMILEDLNSRITERVGRGLTIEQARSSLATSILRKNRAGDWPSFFSAIRFYLGQQAEHTLVHPL</sequence>
<evidence type="ECO:0000313" key="2">
    <source>
        <dbReference type="Proteomes" id="UP000555836"/>
    </source>
</evidence>
<dbReference type="EMBL" id="JABCLD010000111">
    <property type="protein sequence ID" value="NMU24150.1"/>
    <property type="molecule type" value="Genomic_DNA"/>
</dbReference>
<dbReference type="NCBIfam" id="TIGR02646">
    <property type="entry name" value="retron system putative HNH endonuclease"/>
    <property type="match status" value="1"/>
</dbReference>
<dbReference type="RefSeq" id="WP_069505182.1">
    <property type="nucleotide sequence ID" value="NZ_CP138328.1"/>
</dbReference>
<comment type="caution">
    <text evidence="1">The sequence shown here is derived from an EMBL/GenBank/DDBJ whole genome shotgun (WGS) entry which is preliminary data.</text>
</comment>
<name>A0A7Y0S0I6_VIBPH</name>